<organism evidence="2 3">
    <name type="scientific">Prorocentrum cordatum</name>
    <dbReference type="NCBI Taxonomy" id="2364126"/>
    <lineage>
        <taxon>Eukaryota</taxon>
        <taxon>Sar</taxon>
        <taxon>Alveolata</taxon>
        <taxon>Dinophyceae</taxon>
        <taxon>Prorocentrales</taxon>
        <taxon>Prorocentraceae</taxon>
        <taxon>Prorocentrum</taxon>
    </lineage>
</organism>
<evidence type="ECO:0000313" key="3">
    <source>
        <dbReference type="Proteomes" id="UP001189429"/>
    </source>
</evidence>
<sequence>MQEDRRRRDITTSADGVTEYRASPKTSRCARLRSAMPAGKRASRAAPVRRLGAQPTSSANMAEHALQAPMLTWPWASKYAFFVSGHLALGAAISIAEIENQLTP</sequence>
<feature type="compositionally biased region" description="Basic and acidic residues" evidence="1">
    <location>
        <begin position="1"/>
        <end position="10"/>
    </location>
</feature>
<protein>
    <submittedName>
        <fullName evidence="2">Uncharacterized protein</fullName>
    </submittedName>
</protein>
<evidence type="ECO:0000256" key="1">
    <source>
        <dbReference type="SAM" id="MobiDB-lite"/>
    </source>
</evidence>
<dbReference type="EMBL" id="CAUYUJ010015604">
    <property type="protein sequence ID" value="CAK0856113.1"/>
    <property type="molecule type" value="Genomic_DNA"/>
</dbReference>
<keyword evidence="3" id="KW-1185">Reference proteome</keyword>
<evidence type="ECO:0000313" key="2">
    <source>
        <dbReference type="EMBL" id="CAK0856113.1"/>
    </source>
</evidence>
<comment type="caution">
    <text evidence="2">The sequence shown here is derived from an EMBL/GenBank/DDBJ whole genome shotgun (WGS) entry which is preliminary data.</text>
</comment>
<gene>
    <name evidence="2" type="ORF">PCOR1329_LOCUS46575</name>
</gene>
<name>A0ABN9UBH8_9DINO</name>
<feature type="region of interest" description="Disordered" evidence="1">
    <location>
        <begin position="1"/>
        <end position="56"/>
    </location>
</feature>
<proteinExistence type="predicted"/>
<reference evidence="2" key="1">
    <citation type="submission" date="2023-10" db="EMBL/GenBank/DDBJ databases">
        <authorList>
            <person name="Chen Y."/>
            <person name="Shah S."/>
            <person name="Dougan E. K."/>
            <person name="Thang M."/>
            <person name="Chan C."/>
        </authorList>
    </citation>
    <scope>NUCLEOTIDE SEQUENCE [LARGE SCALE GENOMIC DNA]</scope>
</reference>
<dbReference type="Proteomes" id="UP001189429">
    <property type="component" value="Unassembled WGS sequence"/>
</dbReference>
<accession>A0ABN9UBH8</accession>